<organism evidence="2 3">
    <name type="scientific">Microbacterium aurantiacum</name>
    <dbReference type="NCBI Taxonomy" id="162393"/>
    <lineage>
        <taxon>Bacteria</taxon>
        <taxon>Bacillati</taxon>
        <taxon>Actinomycetota</taxon>
        <taxon>Actinomycetes</taxon>
        <taxon>Micrococcales</taxon>
        <taxon>Microbacteriaceae</taxon>
        <taxon>Microbacterium</taxon>
    </lineage>
</organism>
<dbReference type="AlphaFoldDB" id="A0A0M9VLH6"/>
<accession>A0A0M9VLH6</accession>
<dbReference type="PATRIC" id="fig|84292.3.peg.1796"/>
<dbReference type="Proteomes" id="UP000037737">
    <property type="component" value="Unassembled WGS sequence"/>
</dbReference>
<evidence type="ECO:0000313" key="3">
    <source>
        <dbReference type="Proteomes" id="UP000037737"/>
    </source>
</evidence>
<feature type="transmembrane region" description="Helical" evidence="1">
    <location>
        <begin position="52"/>
        <end position="82"/>
    </location>
</feature>
<comment type="caution">
    <text evidence="2">The sequence shown here is derived from an EMBL/GenBank/DDBJ whole genome shotgun (WGS) entry which is preliminary data.</text>
</comment>
<dbReference type="SUPFAM" id="SSF81442">
    <property type="entry name" value="Cytochrome c oxidase subunit I-like"/>
    <property type="match status" value="1"/>
</dbReference>
<keyword evidence="1" id="KW-1133">Transmembrane helix</keyword>
<evidence type="ECO:0000313" key="2">
    <source>
        <dbReference type="EMBL" id="KOS10882.1"/>
    </source>
</evidence>
<name>A0A0M9VLH6_9MICO</name>
<gene>
    <name evidence="2" type="ORF">XI38_08815</name>
</gene>
<dbReference type="EMBL" id="LAVO01000007">
    <property type="protein sequence ID" value="KOS10882.1"/>
    <property type="molecule type" value="Genomic_DNA"/>
</dbReference>
<keyword evidence="3" id="KW-1185">Reference proteome</keyword>
<evidence type="ECO:0000256" key="1">
    <source>
        <dbReference type="SAM" id="Phobius"/>
    </source>
</evidence>
<dbReference type="OrthoDB" id="4953325at2"/>
<feature type="transmembrane region" description="Helical" evidence="1">
    <location>
        <begin position="12"/>
        <end position="32"/>
    </location>
</feature>
<reference evidence="2" key="1">
    <citation type="submission" date="2015-04" db="EMBL/GenBank/DDBJ databases">
        <title>Complete genome sequence of Microbacterium chocolatum SIT 101, a bacterium enantioselectively hydrolyzing mesomeric diesters.</title>
        <authorList>
            <person name="Li X."/>
            <person name="Xu Y."/>
        </authorList>
    </citation>
    <scope>NUCLEOTIDE SEQUENCE [LARGE SCALE GENOMIC DNA]</scope>
    <source>
        <strain evidence="2">SIT 101</strain>
    </source>
</reference>
<keyword evidence="1" id="KW-0472">Membrane</keyword>
<dbReference type="InterPro" id="IPR036927">
    <property type="entry name" value="Cyt_c_oxase-like_su1_sf"/>
</dbReference>
<protein>
    <submittedName>
        <fullName evidence="2">Uncharacterized protein</fullName>
    </submittedName>
</protein>
<proteinExistence type="predicted"/>
<keyword evidence="1" id="KW-0812">Transmembrane</keyword>
<sequence>MNTARRRGEIIGWVVSAVALIAGFVLILIGIATPPSASFGWFAYAPLSNFAYVAGAPGLAIPPVTAVGFTLFVIGLAGVAFLTGIRVGARRRA</sequence>
<dbReference type="KEGG" id="mcw:A8L33_13340"/>